<dbReference type="Gene3D" id="2.40.100.10">
    <property type="entry name" value="Cyclophilin-like"/>
    <property type="match status" value="1"/>
</dbReference>
<dbReference type="GO" id="GO:0071013">
    <property type="term" value="C:catalytic step 2 spliceosome"/>
    <property type="evidence" value="ECO:0000318"/>
    <property type="project" value="GO_Central"/>
</dbReference>
<accession>A0A2A6BMC6</accession>
<reference evidence="1" key="2">
    <citation type="submission" date="2022-06" db="UniProtKB">
        <authorList>
            <consortium name="EnsemblMetazoa"/>
        </authorList>
    </citation>
    <scope>IDENTIFICATION</scope>
    <source>
        <strain evidence="1">PS312</strain>
    </source>
</reference>
<proteinExistence type="predicted"/>
<dbReference type="EnsemblMetazoa" id="PPA26074.1">
    <property type="protein sequence ID" value="PPA26074.1"/>
    <property type="gene ID" value="WBGene00115628"/>
</dbReference>
<dbReference type="GO" id="GO:0003755">
    <property type="term" value="F:peptidyl-prolyl cis-trans isomerase activity"/>
    <property type="evidence" value="ECO:0000318"/>
    <property type="project" value="GO_Central"/>
</dbReference>
<dbReference type="PANTHER" id="PTHR11071:SF561">
    <property type="entry name" value="PEPTIDYL-PROLYL CIS-TRANS ISOMERASE D-RELATED"/>
    <property type="match status" value="1"/>
</dbReference>
<organism evidence="1 2">
    <name type="scientific">Pristionchus pacificus</name>
    <name type="common">Parasitic nematode worm</name>
    <dbReference type="NCBI Taxonomy" id="54126"/>
    <lineage>
        <taxon>Eukaryota</taxon>
        <taxon>Metazoa</taxon>
        <taxon>Ecdysozoa</taxon>
        <taxon>Nematoda</taxon>
        <taxon>Chromadorea</taxon>
        <taxon>Rhabditida</taxon>
        <taxon>Rhabditina</taxon>
        <taxon>Diplogasteromorpha</taxon>
        <taxon>Diplogasteroidea</taxon>
        <taxon>Neodiplogasteridae</taxon>
        <taxon>Pristionchus</taxon>
    </lineage>
</organism>
<dbReference type="InterPro" id="IPR029000">
    <property type="entry name" value="Cyclophilin-like_dom_sf"/>
</dbReference>
<dbReference type="PROSITE" id="PS50072">
    <property type="entry name" value="CSA_PPIASE_2"/>
    <property type="match status" value="1"/>
</dbReference>
<dbReference type="OrthoDB" id="193499at2759"/>
<dbReference type="SUPFAM" id="SSF50891">
    <property type="entry name" value="Cyclophilin-like"/>
    <property type="match status" value="1"/>
</dbReference>
<sequence length="134" mass="14393">MVNESPEQKLEAAAVRVLEEHADQTERNEYTVRGDRPPLASDIRPVICAISSRIGYRVKTLPLVYFEIAIGGMAAGRLTFEIYTDVCPNASANLIALSTGAMGVAPNGTPLTYQGSSIHAIVPGFIAHARRNSP</sequence>
<dbReference type="GO" id="GO:0006457">
    <property type="term" value="P:protein folding"/>
    <property type="evidence" value="ECO:0000318"/>
    <property type="project" value="GO_Central"/>
</dbReference>
<evidence type="ECO:0000313" key="2">
    <source>
        <dbReference type="Proteomes" id="UP000005239"/>
    </source>
</evidence>
<dbReference type="GO" id="GO:0005737">
    <property type="term" value="C:cytoplasm"/>
    <property type="evidence" value="ECO:0000318"/>
    <property type="project" value="GO_Central"/>
</dbReference>
<name>A0A2A6BMC6_PRIPA</name>
<dbReference type="PANTHER" id="PTHR11071">
    <property type="entry name" value="PEPTIDYL-PROLYL CIS-TRANS ISOMERASE"/>
    <property type="match status" value="1"/>
</dbReference>
<reference evidence="2" key="1">
    <citation type="journal article" date="2008" name="Nat. Genet.">
        <title>The Pristionchus pacificus genome provides a unique perspective on nematode lifestyle and parasitism.</title>
        <authorList>
            <person name="Dieterich C."/>
            <person name="Clifton S.W."/>
            <person name="Schuster L.N."/>
            <person name="Chinwalla A."/>
            <person name="Delehaunty K."/>
            <person name="Dinkelacker I."/>
            <person name="Fulton L."/>
            <person name="Fulton R."/>
            <person name="Godfrey J."/>
            <person name="Minx P."/>
            <person name="Mitreva M."/>
            <person name="Roeseler W."/>
            <person name="Tian H."/>
            <person name="Witte H."/>
            <person name="Yang S.P."/>
            <person name="Wilson R.K."/>
            <person name="Sommer R.J."/>
        </authorList>
    </citation>
    <scope>NUCLEOTIDE SEQUENCE [LARGE SCALE GENOMIC DNA]</scope>
    <source>
        <strain evidence="2">PS312</strain>
    </source>
</reference>
<keyword evidence="2" id="KW-1185">Reference proteome</keyword>
<evidence type="ECO:0000313" key="1">
    <source>
        <dbReference type="EnsemblMetazoa" id="PPA26074.1"/>
    </source>
</evidence>
<accession>A0A8R1UFT3</accession>
<dbReference type="Proteomes" id="UP000005239">
    <property type="component" value="Unassembled WGS sequence"/>
</dbReference>
<protein>
    <submittedName>
        <fullName evidence="1">PPIase cyclophilin-type domain-containing protein</fullName>
    </submittedName>
</protein>
<dbReference type="GO" id="GO:0016018">
    <property type="term" value="F:cyclosporin A binding"/>
    <property type="evidence" value="ECO:0000318"/>
    <property type="project" value="GO_Central"/>
</dbReference>
<dbReference type="Pfam" id="PF00160">
    <property type="entry name" value="Pro_isomerase"/>
    <property type="match status" value="1"/>
</dbReference>
<dbReference type="AlphaFoldDB" id="A0A2A6BMC6"/>
<dbReference type="InterPro" id="IPR002130">
    <property type="entry name" value="Cyclophilin-type_PPIase_dom"/>
</dbReference>
<gene>
    <name evidence="1" type="primary">WBGene00115628</name>
</gene>